<organism evidence="1 2">
    <name type="scientific">Cerrena zonata</name>
    <dbReference type="NCBI Taxonomy" id="2478898"/>
    <lineage>
        <taxon>Eukaryota</taxon>
        <taxon>Fungi</taxon>
        <taxon>Dikarya</taxon>
        <taxon>Basidiomycota</taxon>
        <taxon>Agaricomycotina</taxon>
        <taxon>Agaricomycetes</taxon>
        <taxon>Polyporales</taxon>
        <taxon>Cerrenaceae</taxon>
        <taxon>Cerrena</taxon>
    </lineage>
</organism>
<protein>
    <submittedName>
        <fullName evidence="1">Uncharacterized protein</fullName>
    </submittedName>
</protein>
<dbReference type="EMBL" id="JASBNA010000003">
    <property type="protein sequence ID" value="KAK7693814.1"/>
    <property type="molecule type" value="Genomic_DNA"/>
</dbReference>
<name>A0AAW0GRY0_9APHY</name>
<dbReference type="AlphaFoldDB" id="A0AAW0GRY0"/>
<reference evidence="1 2" key="1">
    <citation type="submission" date="2022-09" db="EMBL/GenBank/DDBJ databases">
        <authorList>
            <person name="Palmer J.M."/>
        </authorList>
    </citation>
    <scope>NUCLEOTIDE SEQUENCE [LARGE SCALE GENOMIC DNA]</scope>
    <source>
        <strain evidence="1 2">DSM 7382</strain>
    </source>
</reference>
<evidence type="ECO:0000313" key="2">
    <source>
        <dbReference type="Proteomes" id="UP001385951"/>
    </source>
</evidence>
<sequence length="124" mass="13839">MTRFQKREVFPFSLKLDGEGWMTTEADHAVGRLVVFPTRPELEVMLWSLWQKPKSGSTTNNINNVACTASASDADASKLHQPACTHIYVTILNCSRVFYNFAEVQAHRLVVPTYGIGRAAHDAT</sequence>
<evidence type="ECO:0000313" key="1">
    <source>
        <dbReference type="EMBL" id="KAK7693814.1"/>
    </source>
</evidence>
<comment type="caution">
    <text evidence="1">The sequence shown here is derived from an EMBL/GenBank/DDBJ whole genome shotgun (WGS) entry which is preliminary data.</text>
</comment>
<proteinExistence type="predicted"/>
<dbReference type="Proteomes" id="UP001385951">
    <property type="component" value="Unassembled WGS sequence"/>
</dbReference>
<accession>A0AAW0GRY0</accession>
<keyword evidence="2" id="KW-1185">Reference proteome</keyword>
<gene>
    <name evidence="1" type="ORF">QCA50_003386</name>
</gene>